<feature type="transmembrane region" description="Helical" evidence="13">
    <location>
        <begin position="56"/>
        <end position="77"/>
    </location>
</feature>
<dbReference type="PANTHER" id="PTHR12454:SF11">
    <property type="entry name" value="GH25683P"/>
    <property type="match status" value="1"/>
</dbReference>
<dbReference type="PANTHER" id="PTHR12454">
    <property type="entry name" value="TRIMERIC INTRACELLULAR CATION CHANNEL"/>
    <property type="match status" value="1"/>
</dbReference>
<dbReference type="InterPro" id="IPR007866">
    <property type="entry name" value="TRIC_channel"/>
</dbReference>
<feature type="region of interest" description="Disordered" evidence="12">
    <location>
        <begin position="265"/>
        <end position="286"/>
    </location>
</feature>
<evidence type="ECO:0000256" key="12">
    <source>
        <dbReference type="SAM" id="MobiDB-lite"/>
    </source>
</evidence>
<evidence type="ECO:0000256" key="9">
    <source>
        <dbReference type="ARBA" id="ARBA00023065"/>
    </source>
</evidence>
<comment type="subcellular location">
    <subcellularLocation>
        <location evidence="1">Endomembrane system</location>
        <topology evidence="1">Multi-pass membrane protein</topology>
    </subcellularLocation>
</comment>
<keyword evidence="10 13" id="KW-0472">Membrane</keyword>
<accession>A0A813TGJ7</accession>
<dbReference type="EMBL" id="CAJNOC010000840">
    <property type="protein sequence ID" value="CAF0808785.1"/>
    <property type="molecule type" value="Genomic_DNA"/>
</dbReference>
<evidence type="ECO:0000256" key="3">
    <source>
        <dbReference type="ARBA" id="ARBA00022448"/>
    </source>
</evidence>
<dbReference type="Proteomes" id="UP000663879">
    <property type="component" value="Unassembled WGS sequence"/>
</dbReference>
<feature type="transmembrane region" description="Helical" evidence="13">
    <location>
        <begin position="149"/>
        <end position="169"/>
    </location>
</feature>
<feature type="transmembrane region" description="Helical" evidence="13">
    <location>
        <begin position="215"/>
        <end position="234"/>
    </location>
</feature>
<evidence type="ECO:0000256" key="2">
    <source>
        <dbReference type="ARBA" id="ARBA00005766"/>
    </source>
</evidence>
<dbReference type="GO" id="GO:0016020">
    <property type="term" value="C:membrane"/>
    <property type="evidence" value="ECO:0007669"/>
    <property type="project" value="InterPro"/>
</dbReference>
<dbReference type="GO" id="GO:0042802">
    <property type="term" value="F:identical protein binding"/>
    <property type="evidence" value="ECO:0007669"/>
    <property type="project" value="InterPro"/>
</dbReference>
<comment type="similarity">
    <text evidence="2">Belongs to the TMEM38 family.</text>
</comment>
<keyword evidence="6" id="KW-0631">Potassium channel</keyword>
<keyword evidence="3" id="KW-0813">Transport</keyword>
<gene>
    <name evidence="14" type="ORF">OXX778_LOCUS6862</name>
</gene>
<keyword evidence="4" id="KW-0633">Potassium transport</keyword>
<dbReference type="OrthoDB" id="195817at2759"/>
<protein>
    <recommendedName>
        <fullName evidence="16">Trimeric intracellular cation channel type B</fullName>
    </recommendedName>
</protein>
<evidence type="ECO:0000313" key="14">
    <source>
        <dbReference type="EMBL" id="CAF0808785.1"/>
    </source>
</evidence>
<feature type="transmembrane region" description="Helical" evidence="13">
    <location>
        <begin position="184"/>
        <end position="203"/>
    </location>
</feature>
<keyword evidence="11" id="KW-0407">Ion channel</keyword>
<evidence type="ECO:0008006" key="16">
    <source>
        <dbReference type="Google" id="ProtNLM"/>
    </source>
</evidence>
<evidence type="ECO:0000256" key="11">
    <source>
        <dbReference type="ARBA" id="ARBA00023303"/>
    </source>
</evidence>
<evidence type="ECO:0000256" key="10">
    <source>
        <dbReference type="ARBA" id="ARBA00023136"/>
    </source>
</evidence>
<dbReference type="Pfam" id="PF05197">
    <property type="entry name" value="TRIC"/>
    <property type="match status" value="1"/>
</dbReference>
<dbReference type="GO" id="GO:0005267">
    <property type="term" value="F:potassium channel activity"/>
    <property type="evidence" value="ECO:0007669"/>
    <property type="project" value="UniProtKB-KW"/>
</dbReference>
<dbReference type="GO" id="GO:0012505">
    <property type="term" value="C:endomembrane system"/>
    <property type="evidence" value="ECO:0007669"/>
    <property type="project" value="UniProtKB-SubCell"/>
</dbReference>
<keyword evidence="8 13" id="KW-1133">Transmembrane helix</keyword>
<evidence type="ECO:0000256" key="4">
    <source>
        <dbReference type="ARBA" id="ARBA00022538"/>
    </source>
</evidence>
<keyword evidence="15" id="KW-1185">Reference proteome</keyword>
<evidence type="ECO:0000256" key="8">
    <source>
        <dbReference type="ARBA" id="ARBA00022989"/>
    </source>
</evidence>
<evidence type="ECO:0000256" key="1">
    <source>
        <dbReference type="ARBA" id="ARBA00004127"/>
    </source>
</evidence>
<feature type="transmembrane region" description="Helical" evidence="13">
    <location>
        <begin position="89"/>
        <end position="110"/>
    </location>
</feature>
<evidence type="ECO:0000256" key="5">
    <source>
        <dbReference type="ARBA" id="ARBA00022692"/>
    </source>
</evidence>
<sequence>MKFDQATLEEYGSFLLKLKMYPYFDIAHYILMCLAVREDIQTYQSTIPNFHKRHPLACYLSSMLLCFGGGMLVHFLLGEPILDDFKTHQGLVLATACWYLVFFSPFDLVYKLVKFLPIKLGLSVLKEIQRSRKIFDGVNHGLHLYPNSYIIIVLVGALKGAGSGFLTIIDRFNRGIYLPNTNETLHPSFATKGCLVAAILFTAEKKLLLNVPRPVLFFVVAIVFAYIKVMSIFIKSFDPFVPFENLTAAVFFGGIMDALRQANKSSAGSKNKSDTPSADLETKKLN</sequence>
<evidence type="ECO:0000256" key="7">
    <source>
        <dbReference type="ARBA" id="ARBA00022958"/>
    </source>
</evidence>
<organism evidence="14 15">
    <name type="scientific">Brachionus calyciflorus</name>
    <dbReference type="NCBI Taxonomy" id="104777"/>
    <lineage>
        <taxon>Eukaryota</taxon>
        <taxon>Metazoa</taxon>
        <taxon>Spiralia</taxon>
        <taxon>Gnathifera</taxon>
        <taxon>Rotifera</taxon>
        <taxon>Eurotatoria</taxon>
        <taxon>Monogononta</taxon>
        <taxon>Pseudotrocha</taxon>
        <taxon>Ploima</taxon>
        <taxon>Brachionidae</taxon>
        <taxon>Brachionus</taxon>
    </lineage>
</organism>
<reference evidence="14" key="1">
    <citation type="submission" date="2021-02" db="EMBL/GenBank/DDBJ databases">
        <authorList>
            <person name="Nowell W R."/>
        </authorList>
    </citation>
    <scope>NUCLEOTIDE SEQUENCE</scope>
    <source>
        <strain evidence="14">Ploen Becks lab</strain>
    </source>
</reference>
<evidence type="ECO:0000256" key="13">
    <source>
        <dbReference type="SAM" id="Phobius"/>
    </source>
</evidence>
<keyword evidence="5 13" id="KW-0812">Transmembrane</keyword>
<keyword evidence="9" id="KW-0406">Ion transport</keyword>
<evidence type="ECO:0000313" key="15">
    <source>
        <dbReference type="Proteomes" id="UP000663879"/>
    </source>
</evidence>
<dbReference type="AlphaFoldDB" id="A0A813TGJ7"/>
<evidence type="ECO:0000256" key="6">
    <source>
        <dbReference type="ARBA" id="ARBA00022826"/>
    </source>
</evidence>
<keyword evidence="7" id="KW-0630">Potassium</keyword>
<proteinExistence type="inferred from homology"/>
<name>A0A813TGJ7_9BILA</name>
<comment type="caution">
    <text evidence="14">The sequence shown here is derived from an EMBL/GenBank/DDBJ whole genome shotgun (WGS) entry which is preliminary data.</text>
</comment>